<feature type="transmembrane region" description="Helical" evidence="8">
    <location>
        <begin position="395"/>
        <end position="415"/>
    </location>
</feature>
<dbReference type="AlphaFoldDB" id="A0A239MKX5"/>
<keyword evidence="6 8" id="KW-1133">Transmembrane helix</keyword>
<dbReference type="CDD" id="cd13123">
    <property type="entry name" value="MATE_MurJ_like"/>
    <property type="match status" value="1"/>
</dbReference>
<dbReference type="GO" id="GO:0008360">
    <property type="term" value="P:regulation of cell shape"/>
    <property type="evidence" value="ECO:0007669"/>
    <property type="project" value="UniProtKB-KW"/>
</dbReference>
<dbReference type="GO" id="GO:0009252">
    <property type="term" value="P:peptidoglycan biosynthetic process"/>
    <property type="evidence" value="ECO:0007669"/>
    <property type="project" value="UniProtKB-UniRule"/>
</dbReference>
<comment type="pathway">
    <text evidence="8">Cell wall biogenesis; peptidoglycan biosynthesis.</text>
</comment>
<feature type="transmembrane region" description="Helical" evidence="8">
    <location>
        <begin position="197"/>
        <end position="219"/>
    </location>
</feature>
<keyword evidence="8" id="KW-0813">Transport</keyword>
<accession>A0A239MKX5</accession>
<dbReference type="GO" id="GO:0005886">
    <property type="term" value="C:plasma membrane"/>
    <property type="evidence" value="ECO:0007669"/>
    <property type="project" value="UniProtKB-SubCell"/>
</dbReference>
<evidence type="ECO:0000256" key="6">
    <source>
        <dbReference type="ARBA" id="ARBA00022989"/>
    </source>
</evidence>
<feature type="transmembrane region" description="Helical" evidence="8">
    <location>
        <begin position="488"/>
        <end position="509"/>
    </location>
</feature>
<dbReference type="HAMAP" id="MF_02078">
    <property type="entry name" value="MurJ_MviN"/>
    <property type="match status" value="1"/>
</dbReference>
<dbReference type="Proteomes" id="UP000198282">
    <property type="component" value="Unassembled WGS sequence"/>
</dbReference>
<dbReference type="GO" id="GO:0015648">
    <property type="term" value="F:lipid-linked peptidoglycan transporter activity"/>
    <property type="evidence" value="ECO:0007669"/>
    <property type="project" value="UniProtKB-UniRule"/>
</dbReference>
<evidence type="ECO:0000313" key="9">
    <source>
        <dbReference type="EMBL" id="SNT43130.1"/>
    </source>
</evidence>
<evidence type="ECO:0000313" key="10">
    <source>
        <dbReference type="Proteomes" id="UP000198282"/>
    </source>
</evidence>
<dbReference type="PANTHER" id="PTHR47019:SF1">
    <property type="entry name" value="LIPID II FLIPPASE MURJ"/>
    <property type="match status" value="1"/>
</dbReference>
<feature type="transmembrane region" description="Helical" evidence="8">
    <location>
        <begin position="281"/>
        <end position="301"/>
    </location>
</feature>
<feature type="transmembrane region" description="Helical" evidence="8">
    <location>
        <begin position="464"/>
        <end position="482"/>
    </location>
</feature>
<feature type="transmembrane region" description="Helical" evidence="8">
    <location>
        <begin position="322"/>
        <end position="344"/>
    </location>
</feature>
<proteinExistence type="inferred from homology"/>
<keyword evidence="2 8" id="KW-1003">Cell membrane</keyword>
<dbReference type="Pfam" id="PF03023">
    <property type="entry name" value="MurJ"/>
    <property type="match status" value="1"/>
</dbReference>
<dbReference type="InterPro" id="IPR051050">
    <property type="entry name" value="Lipid_II_flippase_MurJ/MviN"/>
</dbReference>
<dbReference type="GO" id="GO:0034204">
    <property type="term" value="P:lipid translocation"/>
    <property type="evidence" value="ECO:0007669"/>
    <property type="project" value="TreeGrafter"/>
</dbReference>
<keyword evidence="8" id="KW-0961">Cell wall biogenesis/degradation</keyword>
<comment type="function">
    <text evidence="8">Involved in peptidoglycan biosynthesis. Transports lipid-linked peptidoglycan precursors from the inner to the outer leaflet of the cytoplasmic membrane.</text>
</comment>
<keyword evidence="3 8" id="KW-0812">Transmembrane</keyword>
<evidence type="ECO:0000256" key="2">
    <source>
        <dbReference type="ARBA" id="ARBA00022475"/>
    </source>
</evidence>
<evidence type="ECO:0000256" key="4">
    <source>
        <dbReference type="ARBA" id="ARBA00022960"/>
    </source>
</evidence>
<dbReference type="EMBL" id="FZOD01000042">
    <property type="protein sequence ID" value="SNT43130.1"/>
    <property type="molecule type" value="Genomic_DNA"/>
</dbReference>
<feature type="transmembrane region" description="Helical" evidence="8">
    <location>
        <begin position="55"/>
        <end position="74"/>
    </location>
</feature>
<evidence type="ECO:0000256" key="5">
    <source>
        <dbReference type="ARBA" id="ARBA00022984"/>
    </source>
</evidence>
<evidence type="ECO:0000256" key="3">
    <source>
        <dbReference type="ARBA" id="ARBA00022692"/>
    </source>
</evidence>
<keyword evidence="5 8" id="KW-0573">Peptidoglycan synthesis</keyword>
<organism evidence="9 10">
    <name type="scientific">Streptosporangium subroseum</name>
    <dbReference type="NCBI Taxonomy" id="106412"/>
    <lineage>
        <taxon>Bacteria</taxon>
        <taxon>Bacillati</taxon>
        <taxon>Actinomycetota</taxon>
        <taxon>Actinomycetes</taxon>
        <taxon>Streptosporangiales</taxon>
        <taxon>Streptosporangiaceae</taxon>
        <taxon>Streptosporangium</taxon>
    </lineage>
</organism>
<keyword evidence="10" id="KW-1185">Reference proteome</keyword>
<feature type="transmembrane region" description="Helical" evidence="8">
    <location>
        <begin position="364"/>
        <end position="388"/>
    </location>
</feature>
<dbReference type="InterPro" id="IPR004268">
    <property type="entry name" value="MurJ"/>
</dbReference>
<sequence length="531" mass="55133">MTEQPRFMRTGRAMVMATLVSRVTGFGRVLVLVAALGLGTRLMDAYTVANVTPNSIYELVMGGALASVIVPLLVRTAASGNTDGEMFAQRLLSLIVYALAAVVMVTIIAAPFLVDLYASGFGPEQRHTAVVFLRFFLPQVLFYGVSATLAAVLNARDRFVSPMWAPVANNLVVIAVALVFLVIGGTGRLESLTQAQMLLLSIGTSAGVAAQTLILILAGRRAGFRVRLRADPRGIGIRRIGVMAGWTVLSVIAAQAVFVVITDLASQAGPGVVSVYSNAYTLFQLPYAVIAVTIITGVLPMMSRSVANHDLPQVTADLSRSLRLSSVILLPVAAGLVVLGPQLATVLFAHGNASPAAAHLTGSVLAAYGLALVPFAGYQIMLRVFYALGDTRTPALISAGVSAVTILTCLTAARLTPGPDLVIAIAVCTAIAYATGLVVTAAVLRRRIGLLDGHRLLDAHTRMLVAAAVAGLAAVTTVRALQPAVGTAWTGSVVTIILAATAGAGFYALGARGLRIAEFGELTAVMRARGA</sequence>
<dbReference type="OrthoDB" id="9786339at2"/>
<keyword evidence="7 8" id="KW-0472">Membrane</keyword>
<evidence type="ECO:0000256" key="1">
    <source>
        <dbReference type="ARBA" id="ARBA00004651"/>
    </source>
</evidence>
<feature type="transmembrane region" description="Helical" evidence="8">
    <location>
        <begin position="134"/>
        <end position="155"/>
    </location>
</feature>
<evidence type="ECO:0000256" key="7">
    <source>
        <dbReference type="ARBA" id="ARBA00023136"/>
    </source>
</evidence>
<dbReference type="GO" id="GO:0071555">
    <property type="term" value="P:cell wall organization"/>
    <property type="evidence" value="ECO:0007669"/>
    <property type="project" value="UniProtKB-KW"/>
</dbReference>
<dbReference type="RefSeq" id="WP_089211079.1">
    <property type="nucleotide sequence ID" value="NZ_FZOD01000042.1"/>
</dbReference>
<keyword evidence="4 8" id="KW-0133">Cell shape</keyword>
<dbReference type="PRINTS" id="PR01806">
    <property type="entry name" value="VIRFACTRMVIN"/>
</dbReference>
<gene>
    <name evidence="8" type="primary">murJ</name>
    <name evidence="9" type="ORF">SAMN05216276_104268</name>
</gene>
<feature type="transmembrane region" description="Helical" evidence="8">
    <location>
        <begin position="94"/>
        <end position="114"/>
    </location>
</feature>
<feature type="transmembrane region" description="Helical" evidence="8">
    <location>
        <begin position="167"/>
        <end position="185"/>
    </location>
</feature>
<protein>
    <recommendedName>
        <fullName evidence="8">Probable lipid II flippase MurJ</fullName>
    </recommendedName>
</protein>
<dbReference type="NCBIfam" id="TIGR01695">
    <property type="entry name" value="murJ_mviN"/>
    <property type="match status" value="1"/>
</dbReference>
<dbReference type="PANTHER" id="PTHR47019">
    <property type="entry name" value="LIPID II FLIPPASE MURJ"/>
    <property type="match status" value="1"/>
</dbReference>
<name>A0A239MKX5_9ACTN</name>
<comment type="subcellular location">
    <subcellularLocation>
        <location evidence="1 8">Cell membrane</location>
        <topology evidence="1 8">Multi-pass membrane protein</topology>
    </subcellularLocation>
</comment>
<evidence type="ECO:0000256" key="8">
    <source>
        <dbReference type="HAMAP-Rule" id="MF_02078"/>
    </source>
</evidence>
<reference evidence="9 10" key="1">
    <citation type="submission" date="2017-06" db="EMBL/GenBank/DDBJ databases">
        <authorList>
            <person name="Kim H.J."/>
            <person name="Triplett B.A."/>
        </authorList>
    </citation>
    <scope>NUCLEOTIDE SEQUENCE [LARGE SCALE GENOMIC DNA]</scope>
    <source>
        <strain evidence="9 10">CGMCC 4.2132</strain>
    </source>
</reference>
<comment type="similarity">
    <text evidence="8">Belongs to the MurJ/MviN family.</text>
</comment>
<dbReference type="UniPathway" id="UPA00219"/>
<feature type="transmembrane region" description="Helical" evidence="8">
    <location>
        <begin position="421"/>
        <end position="444"/>
    </location>
</feature>
<feature type="transmembrane region" description="Helical" evidence="8">
    <location>
        <begin position="240"/>
        <end position="261"/>
    </location>
</feature>